<dbReference type="Pfam" id="PF01590">
    <property type="entry name" value="GAF"/>
    <property type="match status" value="2"/>
</dbReference>
<dbReference type="Proteomes" id="UP000233750">
    <property type="component" value="Unassembled WGS sequence"/>
</dbReference>
<evidence type="ECO:0000313" key="7">
    <source>
        <dbReference type="Proteomes" id="UP000233750"/>
    </source>
</evidence>
<dbReference type="Gene3D" id="3.30.450.40">
    <property type="match status" value="2"/>
</dbReference>
<evidence type="ECO:0000256" key="2">
    <source>
        <dbReference type="ARBA" id="ARBA00022777"/>
    </source>
</evidence>
<dbReference type="InterPro" id="IPR050482">
    <property type="entry name" value="Sensor_HK_TwoCompSys"/>
</dbReference>
<dbReference type="SUPFAM" id="SSF55781">
    <property type="entry name" value="GAF domain-like"/>
    <property type="match status" value="2"/>
</dbReference>
<dbReference type="OrthoDB" id="5241249at2"/>
<dbReference type="GO" id="GO:0016020">
    <property type="term" value="C:membrane"/>
    <property type="evidence" value="ECO:0007669"/>
    <property type="project" value="InterPro"/>
</dbReference>
<keyword evidence="2" id="KW-0418">Kinase</keyword>
<keyword evidence="7" id="KW-1185">Reference proteome</keyword>
<dbReference type="Gene3D" id="1.20.5.1930">
    <property type="match status" value="1"/>
</dbReference>
<dbReference type="Pfam" id="PF07730">
    <property type="entry name" value="HisKA_3"/>
    <property type="match status" value="1"/>
</dbReference>
<evidence type="ECO:0000313" key="5">
    <source>
        <dbReference type="EMBL" id="MBB2499835.1"/>
    </source>
</evidence>
<dbReference type="SUPFAM" id="SSF55874">
    <property type="entry name" value="ATPase domain of HSP90 chaperone/DNA topoisomerase II/histidine kinase"/>
    <property type="match status" value="1"/>
</dbReference>
<reference evidence="6 7" key="1">
    <citation type="submission" date="2017-12" db="EMBL/GenBank/DDBJ databases">
        <title>Sequencing the genomes of 1000 Actinobacteria strains.</title>
        <authorList>
            <person name="Klenk H.-P."/>
        </authorList>
    </citation>
    <scope>NUCLEOTIDE SEQUENCE [LARGE SCALE GENOMIC DNA]</scope>
    <source>
        <strain evidence="6 7">DSM 45165</strain>
    </source>
</reference>
<keyword evidence="3" id="KW-0902">Two-component regulatory system</keyword>
<dbReference type="PANTHER" id="PTHR24421:SF56">
    <property type="entry name" value="OXYGEN SENSOR HISTIDINE KINASE RESPONSE REGULATOR DOST"/>
    <property type="match status" value="1"/>
</dbReference>
<dbReference type="Proteomes" id="UP000550260">
    <property type="component" value="Unassembled WGS sequence"/>
</dbReference>
<accession>A0A8E1VX23</accession>
<gene>
    <name evidence="6" type="ORF">ATK30_8159</name>
    <name evidence="5" type="ORF">H5411_11950</name>
</gene>
<protein>
    <submittedName>
        <fullName evidence="6">GAF domain-containing protein</fullName>
    </submittedName>
</protein>
<name>A0A2N3WTH3_9PSEU</name>
<feature type="domain" description="GAF" evidence="4">
    <location>
        <begin position="159"/>
        <end position="315"/>
    </location>
</feature>
<feature type="domain" description="GAF" evidence="4">
    <location>
        <begin position="21"/>
        <end position="138"/>
    </location>
</feature>
<dbReference type="SMART" id="SM00065">
    <property type="entry name" value="GAF"/>
    <property type="match status" value="2"/>
</dbReference>
<dbReference type="InterPro" id="IPR011712">
    <property type="entry name" value="Sig_transdc_His_kin_sub3_dim/P"/>
</dbReference>
<accession>A0A2N3WTH3</accession>
<sequence>MAESGASPLLRAVVALATEDDPRDTLRRIAEAACTLTGARGGAVAVYETGDVITAGSADLLPAATVLRPLADVPDEVVVPAPSAVAAPIRVGDAVHGVLYLAEKATGEFGADDREIAATLAAAAGMAVENVGKYRRTHARDRWLTAAHEVTRALLTGADLDTTLYLIAERARTVAAASVGAVVRPSLADPDTLVFEVVASPIAEHRALAGVTVPVEGTASGVAFATRETVAVRRYGDHVVSQQSGSAVTMPATIKDLDSAVAVPLTVGPDTLGVLMVAKFGDLTPFAEDEIAEVREFAVHAALTLEFTRAEADRQKLAVFRDRDRIARDLHDLVIQRLFAVALGLEGLKRAADRPELADGISGFVRDLDRTIREIRNSIFSLQEPAEAHGGLRSELLGLAHDSAAVLGFEPRVAFDGPVDTAVTGPIRADLLAVVREALSNVARHAAASSASVEIVVDRDGQRLDLRVTDDGAGPGDRPGKHSGLANLSHRAARWGGSSSLRHPDEGGTTLTWSVELANPSQGAS</sequence>
<organism evidence="6 7">
    <name type="scientific">Amycolatopsis echigonensis</name>
    <dbReference type="NCBI Taxonomy" id="2576905"/>
    <lineage>
        <taxon>Bacteria</taxon>
        <taxon>Bacillati</taxon>
        <taxon>Actinomycetota</taxon>
        <taxon>Actinomycetes</taxon>
        <taxon>Pseudonocardiales</taxon>
        <taxon>Pseudonocardiaceae</taxon>
        <taxon>Amycolatopsis</taxon>
    </lineage>
</organism>
<keyword evidence="1" id="KW-0808">Transferase</keyword>
<dbReference type="InterPro" id="IPR003018">
    <property type="entry name" value="GAF"/>
</dbReference>
<dbReference type="Pfam" id="PF02518">
    <property type="entry name" value="HATPase_c"/>
    <property type="match status" value="1"/>
</dbReference>
<dbReference type="CDD" id="cd16917">
    <property type="entry name" value="HATPase_UhpB-NarQ-NarX-like"/>
    <property type="match status" value="1"/>
</dbReference>
<dbReference type="GO" id="GO:0046983">
    <property type="term" value="F:protein dimerization activity"/>
    <property type="evidence" value="ECO:0007669"/>
    <property type="project" value="InterPro"/>
</dbReference>
<dbReference type="Gene3D" id="3.30.565.10">
    <property type="entry name" value="Histidine kinase-like ATPase, C-terminal domain"/>
    <property type="match status" value="1"/>
</dbReference>
<dbReference type="PANTHER" id="PTHR24421">
    <property type="entry name" value="NITRATE/NITRITE SENSOR PROTEIN NARX-RELATED"/>
    <property type="match status" value="1"/>
</dbReference>
<dbReference type="EMBL" id="PJMY01000003">
    <property type="protein sequence ID" value="PKV97187.1"/>
    <property type="molecule type" value="Genomic_DNA"/>
</dbReference>
<evidence type="ECO:0000313" key="8">
    <source>
        <dbReference type="Proteomes" id="UP000550260"/>
    </source>
</evidence>
<evidence type="ECO:0000256" key="1">
    <source>
        <dbReference type="ARBA" id="ARBA00022679"/>
    </source>
</evidence>
<dbReference type="InterPro" id="IPR029016">
    <property type="entry name" value="GAF-like_dom_sf"/>
</dbReference>
<dbReference type="InterPro" id="IPR003594">
    <property type="entry name" value="HATPase_dom"/>
</dbReference>
<dbReference type="InterPro" id="IPR036890">
    <property type="entry name" value="HATPase_C_sf"/>
</dbReference>
<comment type="caution">
    <text evidence="6">The sequence shown here is derived from an EMBL/GenBank/DDBJ whole genome shotgun (WGS) entry which is preliminary data.</text>
</comment>
<dbReference type="GO" id="GO:0000155">
    <property type="term" value="F:phosphorelay sensor kinase activity"/>
    <property type="evidence" value="ECO:0007669"/>
    <property type="project" value="InterPro"/>
</dbReference>
<evidence type="ECO:0000313" key="6">
    <source>
        <dbReference type="EMBL" id="PKV97187.1"/>
    </source>
</evidence>
<evidence type="ECO:0000259" key="4">
    <source>
        <dbReference type="SMART" id="SM00065"/>
    </source>
</evidence>
<evidence type="ECO:0000256" key="3">
    <source>
        <dbReference type="ARBA" id="ARBA00023012"/>
    </source>
</evidence>
<reference evidence="5 8" key="2">
    <citation type="submission" date="2020-08" db="EMBL/GenBank/DDBJ databases">
        <title>Amycolatopsis echigonensis JCM 21831.</title>
        <authorList>
            <person name="Tedsree N."/>
            <person name="Kuncharoen N."/>
            <person name="Likhitwitayawuid K."/>
            <person name="Tanasupawat S."/>
        </authorList>
    </citation>
    <scope>NUCLEOTIDE SEQUENCE [LARGE SCALE GENOMIC DNA]</scope>
    <source>
        <strain evidence="5 8">JCM 21831</strain>
    </source>
</reference>
<dbReference type="AlphaFoldDB" id="A0A2N3WTH3"/>
<dbReference type="EMBL" id="JACJHR010000013">
    <property type="protein sequence ID" value="MBB2499835.1"/>
    <property type="molecule type" value="Genomic_DNA"/>
</dbReference>
<proteinExistence type="predicted"/>